<proteinExistence type="predicted"/>
<name>A0A2R3Z8M8_9FLAO</name>
<evidence type="ECO:0000313" key="3">
    <source>
        <dbReference type="Proteomes" id="UP000241507"/>
    </source>
</evidence>
<dbReference type="AlphaFoldDB" id="A0A2R3Z8M8"/>
<evidence type="ECO:0000256" key="1">
    <source>
        <dbReference type="SAM" id="Phobius"/>
    </source>
</evidence>
<dbReference type="KEGG" id="grs:C7S20_15885"/>
<organism evidence="2 3">
    <name type="scientific">Christiangramia fulva</name>
    <dbReference type="NCBI Taxonomy" id="2126553"/>
    <lineage>
        <taxon>Bacteria</taxon>
        <taxon>Pseudomonadati</taxon>
        <taxon>Bacteroidota</taxon>
        <taxon>Flavobacteriia</taxon>
        <taxon>Flavobacteriales</taxon>
        <taxon>Flavobacteriaceae</taxon>
        <taxon>Christiangramia</taxon>
    </lineage>
</organism>
<dbReference type="EMBL" id="CP028136">
    <property type="protein sequence ID" value="AVR46623.1"/>
    <property type="molecule type" value="Genomic_DNA"/>
</dbReference>
<keyword evidence="1" id="KW-1133">Transmembrane helix</keyword>
<feature type="transmembrane region" description="Helical" evidence="1">
    <location>
        <begin position="34"/>
        <end position="53"/>
    </location>
</feature>
<gene>
    <name evidence="2" type="ORF">C7S20_15885</name>
</gene>
<keyword evidence="1" id="KW-0812">Transmembrane</keyword>
<evidence type="ECO:0000313" key="2">
    <source>
        <dbReference type="EMBL" id="AVR46623.1"/>
    </source>
</evidence>
<keyword evidence="1" id="KW-0472">Membrane</keyword>
<keyword evidence="3" id="KW-1185">Reference proteome</keyword>
<accession>A0A2R3Z8M8</accession>
<protein>
    <submittedName>
        <fullName evidence="2">Uncharacterized protein</fullName>
    </submittedName>
</protein>
<sequence>MQNQLQFTLIFSPKKNLLLLLNRSLTSSRDGNDLLNIAAALPVLILVDIAPGLNNIPLKRKF</sequence>
<reference evidence="3" key="1">
    <citation type="submission" date="2018-03" db="EMBL/GenBank/DDBJ databases">
        <title>Gramella fulva sp. nov., isolated from a dry surface of tidal flat.</title>
        <authorList>
            <person name="Hwang S.H."/>
            <person name="Hwang W.M."/>
            <person name="Kang K."/>
            <person name="Ahn T.-Y."/>
        </authorList>
    </citation>
    <scope>NUCLEOTIDE SEQUENCE [LARGE SCALE GENOMIC DNA]</scope>
    <source>
        <strain evidence="3">SH35</strain>
    </source>
</reference>
<dbReference type="Proteomes" id="UP000241507">
    <property type="component" value="Chromosome"/>
</dbReference>